<gene>
    <name evidence="2" type="ORF">M6B38_394085</name>
</gene>
<dbReference type="Proteomes" id="UP001140949">
    <property type="component" value="Unassembled WGS sequence"/>
</dbReference>
<dbReference type="EMBL" id="JANAVB010025196">
    <property type="protein sequence ID" value="KAJ6820871.1"/>
    <property type="molecule type" value="Genomic_DNA"/>
</dbReference>
<keyword evidence="3" id="KW-1185">Reference proteome</keyword>
<organism evidence="2 3">
    <name type="scientific">Iris pallida</name>
    <name type="common">Sweet iris</name>
    <dbReference type="NCBI Taxonomy" id="29817"/>
    <lineage>
        <taxon>Eukaryota</taxon>
        <taxon>Viridiplantae</taxon>
        <taxon>Streptophyta</taxon>
        <taxon>Embryophyta</taxon>
        <taxon>Tracheophyta</taxon>
        <taxon>Spermatophyta</taxon>
        <taxon>Magnoliopsida</taxon>
        <taxon>Liliopsida</taxon>
        <taxon>Asparagales</taxon>
        <taxon>Iridaceae</taxon>
        <taxon>Iridoideae</taxon>
        <taxon>Irideae</taxon>
        <taxon>Iris</taxon>
    </lineage>
</organism>
<accession>A0AAX6FY08</accession>
<protein>
    <submittedName>
        <fullName evidence="2">Splicing factor PWI domain-containing protein isoform X1</fullName>
    </submittedName>
</protein>
<feature type="region of interest" description="Disordered" evidence="1">
    <location>
        <begin position="112"/>
        <end position="133"/>
    </location>
</feature>
<dbReference type="AlphaFoldDB" id="A0AAX6FY08"/>
<name>A0AAX6FY08_IRIPA</name>
<evidence type="ECO:0000256" key="1">
    <source>
        <dbReference type="SAM" id="MobiDB-lite"/>
    </source>
</evidence>
<sequence length="172" mass="18053">MALVEEGQCIGVPSGALLVVDGQPAATRGVNVLAGASRCNRLESTARGDGRGCGARRSCGLSAEERGDSSARPGVALGRTRQWRVQVQAAVASRGGTATRWLPSSWRLMATPSRGGGHANGGRSKLADAGRSDTAARARGRLIRHHWWRSGLGRSWGSRRAESGSHLSLFSL</sequence>
<comment type="caution">
    <text evidence="2">The sequence shown here is derived from an EMBL/GenBank/DDBJ whole genome shotgun (WGS) entry which is preliminary data.</text>
</comment>
<proteinExistence type="predicted"/>
<evidence type="ECO:0000313" key="2">
    <source>
        <dbReference type="EMBL" id="KAJ6820871.1"/>
    </source>
</evidence>
<reference evidence="2" key="2">
    <citation type="submission" date="2023-04" db="EMBL/GenBank/DDBJ databases">
        <authorList>
            <person name="Bruccoleri R.E."/>
            <person name="Oakeley E.J."/>
            <person name="Faust A.-M."/>
            <person name="Dessus-Babus S."/>
            <person name="Altorfer M."/>
            <person name="Burckhardt D."/>
            <person name="Oertli M."/>
            <person name="Naumann U."/>
            <person name="Petersen F."/>
            <person name="Wong J."/>
        </authorList>
    </citation>
    <scope>NUCLEOTIDE SEQUENCE</scope>
    <source>
        <strain evidence="2">GSM-AAB239-AS_SAM_17_03QT</strain>
        <tissue evidence="2">Leaf</tissue>
    </source>
</reference>
<evidence type="ECO:0000313" key="3">
    <source>
        <dbReference type="Proteomes" id="UP001140949"/>
    </source>
</evidence>
<reference evidence="2" key="1">
    <citation type="journal article" date="2023" name="GigaByte">
        <title>Genome assembly of the bearded iris, Iris pallida Lam.</title>
        <authorList>
            <person name="Bruccoleri R.E."/>
            <person name="Oakeley E.J."/>
            <person name="Faust A.M.E."/>
            <person name="Altorfer M."/>
            <person name="Dessus-Babus S."/>
            <person name="Burckhardt D."/>
            <person name="Oertli M."/>
            <person name="Naumann U."/>
            <person name="Petersen F."/>
            <person name="Wong J."/>
        </authorList>
    </citation>
    <scope>NUCLEOTIDE SEQUENCE</scope>
    <source>
        <strain evidence="2">GSM-AAB239-AS_SAM_17_03QT</strain>
    </source>
</reference>